<evidence type="ECO:0000259" key="5">
    <source>
        <dbReference type="Pfam" id="PF02892"/>
    </source>
</evidence>
<evidence type="ECO:0000256" key="1">
    <source>
        <dbReference type="ARBA" id="ARBA00022723"/>
    </source>
</evidence>
<feature type="region of interest" description="Disordered" evidence="4">
    <location>
        <begin position="83"/>
        <end position="102"/>
    </location>
</feature>
<evidence type="ECO:0000256" key="2">
    <source>
        <dbReference type="ARBA" id="ARBA00022771"/>
    </source>
</evidence>
<dbReference type="GO" id="GO:0008270">
    <property type="term" value="F:zinc ion binding"/>
    <property type="evidence" value="ECO:0007669"/>
    <property type="project" value="UniProtKB-KW"/>
</dbReference>
<name>A0A5K1EXW0_9MAGN</name>
<protein>
    <recommendedName>
        <fullName evidence="5">BED-type domain-containing protein</fullName>
    </recommendedName>
</protein>
<dbReference type="Gramene" id="NC7G0061730.1">
    <property type="protein sequence ID" value="NC7G0061730.1:cds"/>
    <property type="gene ID" value="NC7G0061730"/>
</dbReference>
<dbReference type="Pfam" id="PF02892">
    <property type="entry name" value="zf-BED"/>
    <property type="match status" value="1"/>
</dbReference>
<reference evidence="6" key="1">
    <citation type="submission" date="2019-09" db="EMBL/GenBank/DDBJ databases">
        <authorList>
            <person name="Zhang L."/>
        </authorList>
    </citation>
    <scope>NUCLEOTIDE SEQUENCE</scope>
</reference>
<dbReference type="AlphaFoldDB" id="A0A5K1EXW0"/>
<sequence length="102" mass="11449">MLNPAWKWCERVNPKDRLKVKCNYCKQIISGGISRFQHHIAGTHSDVAQCNSSLENPLPAYVRHQCLELTNVVKASGIEKEMQDANVGYGDPYEEEGSKGDD</sequence>
<keyword evidence="3" id="KW-0862">Zinc</keyword>
<gene>
    <name evidence="6" type="ORF">NYM_LOCUS22857</name>
</gene>
<dbReference type="GO" id="GO:0003677">
    <property type="term" value="F:DNA binding"/>
    <property type="evidence" value="ECO:0007669"/>
    <property type="project" value="InterPro"/>
</dbReference>
<evidence type="ECO:0000256" key="3">
    <source>
        <dbReference type="ARBA" id="ARBA00022833"/>
    </source>
</evidence>
<organism evidence="6">
    <name type="scientific">Nymphaea colorata</name>
    <name type="common">pocket water lily</name>
    <dbReference type="NCBI Taxonomy" id="210225"/>
    <lineage>
        <taxon>Eukaryota</taxon>
        <taxon>Viridiplantae</taxon>
        <taxon>Streptophyta</taxon>
        <taxon>Embryophyta</taxon>
        <taxon>Tracheophyta</taxon>
        <taxon>Spermatophyta</taxon>
        <taxon>Magnoliopsida</taxon>
        <taxon>Nymphaeales</taxon>
        <taxon>Nymphaeaceae</taxon>
        <taxon>Nymphaea</taxon>
    </lineage>
</organism>
<keyword evidence="2" id="KW-0863">Zinc-finger</keyword>
<proteinExistence type="predicted"/>
<keyword evidence="1" id="KW-0479">Metal-binding</keyword>
<dbReference type="InterPro" id="IPR003656">
    <property type="entry name" value="Znf_BED"/>
</dbReference>
<feature type="domain" description="BED-type" evidence="5">
    <location>
        <begin position="4"/>
        <end position="44"/>
    </location>
</feature>
<evidence type="ECO:0000256" key="4">
    <source>
        <dbReference type="SAM" id="MobiDB-lite"/>
    </source>
</evidence>
<evidence type="ECO:0000313" key="6">
    <source>
        <dbReference type="EMBL" id="VVW56412.1"/>
    </source>
</evidence>
<accession>A0A5K1EXW0</accession>
<dbReference type="EMBL" id="LR721785">
    <property type="protein sequence ID" value="VVW56412.1"/>
    <property type="molecule type" value="Genomic_DNA"/>
</dbReference>